<dbReference type="CDD" id="cd00093">
    <property type="entry name" value="HTH_XRE"/>
    <property type="match status" value="1"/>
</dbReference>
<dbReference type="EMBL" id="JACCBJ010000001">
    <property type="protein sequence ID" value="NYD75918.1"/>
    <property type="molecule type" value="Genomic_DNA"/>
</dbReference>
<feature type="domain" description="HTH cro/C1-type" evidence="1">
    <location>
        <begin position="32"/>
        <end position="79"/>
    </location>
</feature>
<sequence>MSEFAAVLRSWRDRVDPIEVGLPAGAGRRTPGLRREELAALAGVSVDYIVRLEQGRATNPSPQLLSALARALRLSGEERDHLFRVAGTAPSPAGSIPRHLTPGVQRILDRIGDVPLGVFTAAWDFLVWNPLWTALLKDPSEAAGLDRNLVWRHFTHGQSGVEFDDVHAEEFSADLVADLRQAHGRYPEDRDLDRLISRLRAASPDFDRRWAVARVATHRSSRKTMTDTMVGPITVDCDVLTVPDGDLRIVVYTAVPGSEDAAKLDLLRVTGVERFAPAAAPAT</sequence>
<comment type="caution">
    <text evidence="2">The sequence shown here is derived from an EMBL/GenBank/DDBJ whole genome shotgun (WGS) entry which is preliminary data.</text>
</comment>
<dbReference type="Pfam" id="PF17765">
    <property type="entry name" value="MLTR_LBD"/>
    <property type="match status" value="1"/>
</dbReference>
<dbReference type="SMART" id="SM00530">
    <property type="entry name" value="HTH_XRE"/>
    <property type="match status" value="1"/>
</dbReference>
<dbReference type="Gene3D" id="3.30.450.180">
    <property type="match status" value="1"/>
</dbReference>
<keyword evidence="3" id="KW-1185">Reference proteome</keyword>
<dbReference type="InterPro" id="IPR001387">
    <property type="entry name" value="Cro/C1-type_HTH"/>
</dbReference>
<evidence type="ECO:0000259" key="1">
    <source>
        <dbReference type="PROSITE" id="PS50943"/>
    </source>
</evidence>
<evidence type="ECO:0000313" key="2">
    <source>
        <dbReference type="EMBL" id="NYD75918.1"/>
    </source>
</evidence>
<name>A0A852T2R7_9MICO</name>
<evidence type="ECO:0000313" key="3">
    <source>
        <dbReference type="Proteomes" id="UP000589620"/>
    </source>
</evidence>
<gene>
    <name evidence="2" type="ORF">BJ963_003437</name>
</gene>
<dbReference type="Proteomes" id="UP000589620">
    <property type="component" value="Unassembled WGS sequence"/>
</dbReference>
<dbReference type="InterPro" id="IPR010982">
    <property type="entry name" value="Lambda_DNA-bd_dom_sf"/>
</dbReference>
<protein>
    <submittedName>
        <fullName evidence="2">Transcriptional regulator with XRE-family HTH domain</fullName>
    </submittedName>
</protein>
<accession>A0A852T2R7</accession>
<dbReference type="Pfam" id="PF13560">
    <property type="entry name" value="HTH_31"/>
    <property type="match status" value="1"/>
</dbReference>
<dbReference type="Gene3D" id="1.10.260.40">
    <property type="entry name" value="lambda repressor-like DNA-binding domains"/>
    <property type="match status" value="1"/>
</dbReference>
<dbReference type="PANTHER" id="PTHR35010">
    <property type="entry name" value="BLL4672 PROTEIN-RELATED"/>
    <property type="match status" value="1"/>
</dbReference>
<proteinExistence type="predicted"/>
<dbReference type="PANTHER" id="PTHR35010:SF2">
    <property type="entry name" value="BLL4672 PROTEIN"/>
    <property type="match status" value="1"/>
</dbReference>
<dbReference type="PROSITE" id="PS50943">
    <property type="entry name" value="HTH_CROC1"/>
    <property type="match status" value="1"/>
</dbReference>
<dbReference type="GO" id="GO:0003677">
    <property type="term" value="F:DNA binding"/>
    <property type="evidence" value="ECO:0007669"/>
    <property type="project" value="InterPro"/>
</dbReference>
<dbReference type="AlphaFoldDB" id="A0A852T2R7"/>
<dbReference type="InterPro" id="IPR041413">
    <property type="entry name" value="MLTR_LBD"/>
</dbReference>
<dbReference type="SUPFAM" id="SSF47413">
    <property type="entry name" value="lambda repressor-like DNA-binding domains"/>
    <property type="match status" value="1"/>
</dbReference>
<dbReference type="RefSeq" id="WP_179457701.1">
    <property type="nucleotide sequence ID" value="NZ_BAAAPX010000001.1"/>
</dbReference>
<reference evidence="2 3" key="1">
    <citation type="submission" date="2020-07" db="EMBL/GenBank/DDBJ databases">
        <title>Sequencing the genomes of 1000 actinobacteria strains.</title>
        <authorList>
            <person name="Klenk H.-P."/>
        </authorList>
    </citation>
    <scope>NUCLEOTIDE SEQUENCE [LARGE SCALE GENOMIC DNA]</scope>
    <source>
        <strain evidence="2 3">DSM 23871</strain>
    </source>
</reference>
<organism evidence="2 3">
    <name type="scientific">Leifsonia soli</name>
    <dbReference type="NCBI Taxonomy" id="582665"/>
    <lineage>
        <taxon>Bacteria</taxon>
        <taxon>Bacillati</taxon>
        <taxon>Actinomycetota</taxon>
        <taxon>Actinomycetes</taxon>
        <taxon>Micrococcales</taxon>
        <taxon>Microbacteriaceae</taxon>
        <taxon>Leifsonia</taxon>
    </lineage>
</organism>